<reference evidence="2 3" key="1">
    <citation type="submission" date="2018-05" db="EMBL/GenBank/DDBJ databases">
        <title>Streptomyces venezuelae.</title>
        <authorList>
            <person name="Kim W."/>
            <person name="Lee N."/>
            <person name="Cho B.-K."/>
        </authorList>
    </citation>
    <scope>NUCLEOTIDE SEQUENCE [LARGE SCALE GENOMIC DNA]</scope>
    <source>
        <strain evidence="2 3">ATCC 15068</strain>
    </source>
</reference>
<dbReference type="OrthoDB" id="9178552at2"/>
<sequence length="277" mass="29747">MASRQPSARPRASGLIHRNVRHTTRYVVVGNHLAQHRELSLVAIGLSVHLQSLPAGTPVNVKALAARFPESELKIASAMRELERYGYLTRTRERLPDGRFVPRTVSYNRPGADPDASPVTPTPPPPPPPPPQDAPTAPPGKPAREGTVREAAPAPLAEPDRPAVDLLAGLRAYEPRLLLSERDVRRLAPGVRAWLERGAHPDAVRRTLCADLPGGLISPAGLITHRLLALLPPPLPTVPPAPTPPDPLQNCDDCDRAFRSAAPGRCGDCRATAREAA</sequence>
<keyword evidence="2" id="KW-0238">DNA-binding</keyword>
<protein>
    <submittedName>
        <fullName evidence="2">DNA-binding protein</fullName>
    </submittedName>
</protein>
<dbReference type="AlphaFoldDB" id="A0A5P2ASB3"/>
<evidence type="ECO:0000313" key="2">
    <source>
        <dbReference type="EMBL" id="QES20500.1"/>
    </source>
</evidence>
<gene>
    <name evidence="2" type="ORF">DEJ46_16370</name>
</gene>
<organism evidence="2 3">
    <name type="scientific">Streptomyces venezuelae</name>
    <dbReference type="NCBI Taxonomy" id="54571"/>
    <lineage>
        <taxon>Bacteria</taxon>
        <taxon>Bacillati</taxon>
        <taxon>Actinomycetota</taxon>
        <taxon>Actinomycetes</taxon>
        <taxon>Kitasatosporales</taxon>
        <taxon>Streptomycetaceae</taxon>
        <taxon>Streptomyces</taxon>
    </lineage>
</organism>
<proteinExistence type="predicted"/>
<evidence type="ECO:0000256" key="1">
    <source>
        <dbReference type="SAM" id="MobiDB-lite"/>
    </source>
</evidence>
<feature type="compositionally biased region" description="Pro residues" evidence="1">
    <location>
        <begin position="120"/>
        <end position="141"/>
    </location>
</feature>
<dbReference type="Proteomes" id="UP000324106">
    <property type="component" value="Chromosome"/>
</dbReference>
<accession>A0A5P2ASB3</accession>
<dbReference type="EMBL" id="CP029194">
    <property type="protein sequence ID" value="QES20500.1"/>
    <property type="molecule type" value="Genomic_DNA"/>
</dbReference>
<dbReference type="RefSeq" id="WP_150267211.1">
    <property type="nucleotide sequence ID" value="NZ_CP029194.1"/>
</dbReference>
<name>A0A5P2ASB3_STRVZ</name>
<dbReference type="GO" id="GO:0003677">
    <property type="term" value="F:DNA binding"/>
    <property type="evidence" value="ECO:0007669"/>
    <property type="project" value="UniProtKB-KW"/>
</dbReference>
<feature type="region of interest" description="Disordered" evidence="1">
    <location>
        <begin position="99"/>
        <end position="160"/>
    </location>
</feature>
<evidence type="ECO:0000313" key="3">
    <source>
        <dbReference type="Proteomes" id="UP000324106"/>
    </source>
</evidence>